<sequence length="113" mass="13236">MERILETVAMTGPISDIYGSRISEWKNRELQLSSLHEEIVGKRESHLNYSVAYSQKRAKRMQTTELVDIEKARQRNEKYLQDILLISENLKVDECNPISPRLATLQIQKLYMI</sequence>
<evidence type="ECO:0000313" key="1">
    <source>
        <dbReference type="Proteomes" id="UP000694844"/>
    </source>
</evidence>
<dbReference type="Pfam" id="PF15134">
    <property type="entry name" value="CEP15-like"/>
    <property type="match status" value="1"/>
</dbReference>
<organism evidence="1 2">
    <name type="scientific">Crassostrea virginica</name>
    <name type="common">Eastern oyster</name>
    <dbReference type="NCBI Taxonomy" id="6565"/>
    <lineage>
        <taxon>Eukaryota</taxon>
        <taxon>Metazoa</taxon>
        <taxon>Spiralia</taxon>
        <taxon>Lophotrochozoa</taxon>
        <taxon>Mollusca</taxon>
        <taxon>Bivalvia</taxon>
        <taxon>Autobranchia</taxon>
        <taxon>Pteriomorphia</taxon>
        <taxon>Ostreida</taxon>
        <taxon>Ostreoidea</taxon>
        <taxon>Ostreidae</taxon>
        <taxon>Crassostrea</taxon>
    </lineage>
</organism>
<evidence type="ECO:0000313" key="2">
    <source>
        <dbReference type="RefSeq" id="XP_022342474.1"/>
    </source>
</evidence>
<dbReference type="InterPro" id="IPR028006">
    <property type="entry name" value="CEP15-like"/>
</dbReference>
<keyword evidence="1" id="KW-1185">Reference proteome</keyword>
<proteinExistence type="predicted"/>
<accession>A0A8B8ER99</accession>
<name>A0A8B8ER99_CRAVI</name>
<dbReference type="Proteomes" id="UP000694844">
    <property type="component" value="Chromosome 5"/>
</dbReference>
<dbReference type="GeneID" id="111136130"/>
<gene>
    <name evidence="2" type="primary">LOC111136130</name>
</gene>
<reference evidence="2" key="1">
    <citation type="submission" date="2025-08" db="UniProtKB">
        <authorList>
            <consortium name="RefSeq"/>
        </authorList>
    </citation>
    <scope>IDENTIFICATION</scope>
    <source>
        <tissue evidence="2">Whole sample</tissue>
    </source>
</reference>
<protein>
    <submittedName>
        <fullName evidence="2">Uncharacterized protein LOC111136130 isoform X2</fullName>
    </submittedName>
</protein>
<dbReference type="RefSeq" id="XP_022342474.1">
    <property type="nucleotide sequence ID" value="XM_022486766.1"/>
</dbReference>
<dbReference type="OrthoDB" id="9871079at2759"/>
<dbReference type="AlphaFoldDB" id="A0A8B8ER99"/>